<proteinExistence type="predicted"/>
<dbReference type="OrthoDB" id="5914130at2"/>
<dbReference type="Gene3D" id="1.10.150.130">
    <property type="match status" value="1"/>
</dbReference>
<evidence type="ECO:0000313" key="7">
    <source>
        <dbReference type="EMBL" id="RJG37757.1"/>
    </source>
</evidence>
<feature type="domain" description="Core-binding (CB)" evidence="6">
    <location>
        <begin position="13"/>
        <end position="98"/>
    </location>
</feature>
<dbReference type="InterPro" id="IPR044068">
    <property type="entry name" value="CB"/>
</dbReference>
<evidence type="ECO:0000256" key="1">
    <source>
        <dbReference type="ARBA" id="ARBA00022908"/>
    </source>
</evidence>
<dbReference type="GO" id="GO:0003677">
    <property type="term" value="F:DNA binding"/>
    <property type="evidence" value="ECO:0007669"/>
    <property type="project" value="UniProtKB-UniRule"/>
</dbReference>
<reference evidence="7 8" key="1">
    <citation type="submission" date="2018-09" db="EMBL/GenBank/DDBJ databases">
        <authorList>
            <person name="Wang F."/>
        </authorList>
    </citation>
    <scope>NUCLEOTIDE SEQUENCE [LARGE SCALE GENOMIC DNA]</scope>
    <source>
        <strain evidence="7 8">PLHSC7-2</strain>
    </source>
</reference>
<dbReference type="GO" id="GO:0006310">
    <property type="term" value="P:DNA recombination"/>
    <property type="evidence" value="ECO:0007669"/>
    <property type="project" value="UniProtKB-KW"/>
</dbReference>
<dbReference type="Pfam" id="PF00589">
    <property type="entry name" value="Phage_integrase"/>
    <property type="match status" value="1"/>
</dbReference>
<keyword evidence="8" id="KW-1185">Reference proteome</keyword>
<dbReference type="SUPFAM" id="SSF47823">
    <property type="entry name" value="lambda integrase-like, N-terminal domain"/>
    <property type="match status" value="1"/>
</dbReference>
<organism evidence="7 8">
    <name type="scientific">Motilimonas pumila</name>
    <dbReference type="NCBI Taxonomy" id="2303987"/>
    <lineage>
        <taxon>Bacteria</taxon>
        <taxon>Pseudomonadati</taxon>
        <taxon>Pseudomonadota</taxon>
        <taxon>Gammaproteobacteria</taxon>
        <taxon>Alteromonadales</taxon>
        <taxon>Alteromonadales genera incertae sedis</taxon>
        <taxon>Motilimonas</taxon>
    </lineage>
</organism>
<dbReference type="InterPro" id="IPR010998">
    <property type="entry name" value="Integrase_recombinase_N"/>
</dbReference>
<keyword evidence="2 4" id="KW-0238">DNA-binding</keyword>
<dbReference type="InterPro" id="IPR013762">
    <property type="entry name" value="Integrase-like_cat_sf"/>
</dbReference>
<keyword evidence="3" id="KW-0233">DNA recombination</keyword>
<dbReference type="Proteomes" id="UP000283255">
    <property type="component" value="Unassembled WGS sequence"/>
</dbReference>
<dbReference type="InterPro" id="IPR052925">
    <property type="entry name" value="Phage_Integrase-like_Recomb"/>
</dbReference>
<dbReference type="Gene3D" id="1.10.443.10">
    <property type="entry name" value="Intergrase catalytic core"/>
    <property type="match status" value="1"/>
</dbReference>
<dbReference type="EMBL" id="QZCH01000047">
    <property type="protein sequence ID" value="RJG37757.1"/>
    <property type="molecule type" value="Genomic_DNA"/>
</dbReference>
<evidence type="ECO:0000256" key="2">
    <source>
        <dbReference type="ARBA" id="ARBA00023125"/>
    </source>
</evidence>
<sequence length="327" mass="36890">MANLMHIPSHTLIESLGVSEQFSQYVSLASEALSENTQIAYRGDWQQLGQYLYHQAISLPMSVEQAIEFLDYLAQLNYKSATITRKTASLSVLHDSCGYTQSLNPTTHQAFKLKLKGIKKRFGVAQQQATPLRIKHLELLEYLYTQAPITVAQVRDLLILNLAFDAMLRRQELVNIEVGHIQYAETGEGGTLYIPFSKTDQEGEGTYVWLSSKCMHYYQTWLTMTGVSQGQLLRKLTKHGKISKHSKVTDTTIYRTFKRVGQLLSTEQEILNFSGHSGRVGAAVELTKAKTSLAEIQNTGRWKSPVMPARYSRQLQAEQSAMAKLRP</sequence>
<evidence type="ECO:0000259" key="6">
    <source>
        <dbReference type="PROSITE" id="PS51900"/>
    </source>
</evidence>
<dbReference type="PROSITE" id="PS51898">
    <property type="entry name" value="TYR_RECOMBINASE"/>
    <property type="match status" value="1"/>
</dbReference>
<dbReference type="PROSITE" id="PS51900">
    <property type="entry name" value="CB"/>
    <property type="match status" value="1"/>
</dbReference>
<feature type="domain" description="Tyr recombinase" evidence="5">
    <location>
        <begin position="125"/>
        <end position="324"/>
    </location>
</feature>
<dbReference type="RefSeq" id="WP_119912486.1">
    <property type="nucleotide sequence ID" value="NZ_QZCH01000047.1"/>
</dbReference>
<dbReference type="PANTHER" id="PTHR34605:SF3">
    <property type="entry name" value="P CELL-TYPE AGGLUTINATION PROTEIN MAP4-LIKE-RELATED"/>
    <property type="match status" value="1"/>
</dbReference>
<evidence type="ECO:0008006" key="9">
    <source>
        <dbReference type="Google" id="ProtNLM"/>
    </source>
</evidence>
<reference evidence="7 8" key="2">
    <citation type="submission" date="2019-01" db="EMBL/GenBank/DDBJ databases">
        <title>Motilimonas pumilus sp. nov., isolated from the gut of sea cucumber (Apostichopus japonicus).</title>
        <authorList>
            <person name="Wang F.-Q."/>
            <person name="Ren L.-H."/>
            <person name="Lin Y.-W."/>
            <person name="Sun G.-H."/>
            <person name="Du Z.-J."/>
            <person name="Zhao J.-X."/>
            <person name="Liu X.-J."/>
            <person name="Liu L.-J."/>
        </authorList>
    </citation>
    <scope>NUCLEOTIDE SEQUENCE [LARGE SCALE GENOMIC DNA]</scope>
    <source>
        <strain evidence="7 8">PLHSC7-2</strain>
    </source>
</reference>
<dbReference type="GO" id="GO:0015074">
    <property type="term" value="P:DNA integration"/>
    <property type="evidence" value="ECO:0007669"/>
    <property type="project" value="UniProtKB-KW"/>
</dbReference>
<evidence type="ECO:0000256" key="4">
    <source>
        <dbReference type="PROSITE-ProRule" id="PRU01248"/>
    </source>
</evidence>
<protein>
    <recommendedName>
        <fullName evidence="9">Integrase</fullName>
    </recommendedName>
</protein>
<dbReference type="PANTHER" id="PTHR34605">
    <property type="entry name" value="PHAGE_INTEGRASE DOMAIN-CONTAINING PROTEIN"/>
    <property type="match status" value="1"/>
</dbReference>
<evidence type="ECO:0000256" key="3">
    <source>
        <dbReference type="ARBA" id="ARBA00023172"/>
    </source>
</evidence>
<evidence type="ECO:0000313" key="8">
    <source>
        <dbReference type="Proteomes" id="UP000283255"/>
    </source>
</evidence>
<comment type="caution">
    <text evidence="7">The sequence shown here is derived from an EMBL/GenBank/DDBJ whole genome shotgun (WGS) entry which is preliminary data.</text>
</comment>
<dbReference type="AlphaFoldDB" id="A0A418Y9K3"/>
<dbReference type="SUPFAM" id="SSF56349">
    <property type="entry name" value="DNA breaking-rejoining enzymes"/>
    <property type="match status" value="1"/>
</dbReference>
<dbReference type="InterPro" id="IPR002104">
    <property type="entry name" value="Integrase_catalytic"/>
</dbReference>
<gene>
    <name evidence="7" type="ORF">D1Z90_19585</name>
</gene>
<evidence type="ECO:0000259" key="5">
    <source>
        <dbReference type="PROSITE" id="PS51898"/>
    </source>
</evidence>
<keyword evidence="1" id="KW-0229">DNA integration</keyword>
<accession>A0A418Y9K3</accession>
<dbReference type="InterPro" id="IPR011010">
    <property type="entry name" value="DNA_brk_join_enz"/>
</dbReference>
<name>A0A418Y9K3_9GAMM</name>